<reference evidence="3" key="1">
    <citation type="submission" date="2015-07" db="EMBL/GenBank/DDBJ databases">
        <title>Fjat-14205 dsm 2895.</title>
        <authorList>
            <person name="Liu B."/>
            <person name="Wang J."/>
            <person name="Zhu Y."/>
            <person name="Liu G."/>
            <person name="Chen Q."/>
            <person name="Chen Z."/>
            <person name="Lan J."/>
            <person name="Che J."/>
            <person name="Ge C."/>
            <person name="Shi H."/>
            <person name="Pan Z."/>
            <person name="Liu X."/>
        </authorList>
    </citation>
    <scope>NUCLEOTIDE SEQUENCE [LARGE SCALE GENOMIC DNA]</scope>
    <source>
        <strain evidence="3">DSM 25560</strain>
    </source>
</reference>
<evidence type="ECO:0000313" key="2">
    <source>
        <dbReference type="EMBL" id="KOS68409.1"/>
    </source>
</evidence>
<keyword evidence="1" id="KW-0472">Membrane</keyword>
<feature type="transmembrane region" description="Helical" evidence="1">
    <location>
        <begin position="78"/>
        <end position="99"/>
    </location>
</feature>
<keyword evidence="3" id="KW-1185">Reference proteome</keyword>
<feature type="transmembrane region" description="Helical" evidence="1">
    <location>
        <begin position="111"/>
        <end position="133"/>
    </location>
</feature>
<dbReference type="EMBL" id="LGRV01000003">
    <property type="protein sequence ID" value="KOS68409.1"/>
    <property type="molecule type" value="Genomic_DNA"/>
</dbReference>
<comment type="caution">
    <text evidence="2">The sequence shown here is derived from an EMBL/GenBank/DDBJ whole genome shotgun (WGS) entry which is preliminary data.</text>
</comment>
<keyword evidence="1" id="KW-0812">Transmembrane</keyword>
<keyword evidence="1" id="KW-1133">Transmembrane helix</keyword>
<accession>A0ABR5K0Y5</accession>
<feature type="transmembrane region" description="Helical" evidence="1">
    <location>
        <begin position="46"/>
        <end position="66"/>
    </location>
</feature>
<proteinExistence type="predicted"/>
<protein>
    <submittedName>
        <fullName evidence="2">Uncharacterized protein</fullName>
    </submittedName>
</protein>
<gene>
    <name evidence="2" type="ORF">AEA09_07470</name>
</gene>
<dbReference type="RefSeq" id="WP_245622808.1">
    <property type="nucleotide sequence ID" value="NZ_LGRV01000003.1"/>
</dbReference>
<organism evidence="2 3">
    <name type="scientific">Lysinibacillus contaminans</name>
    <dbReference type="NCBI Taxonomy" id="1293441"/>
    <lineage>
        <taxon>Bacteria</taxon>
        <taxon>Bacillati</taxon>
        <taxon>Bacillota</taxon>
        <taxon>Bacilli</taxon>
        <taxon>Bacillales</taxon>
        <taxon>Bacillaceae</taxon>
        <taxon>Lysinibacillus</taxon>
    </lineage>
</organism>
<dbReference type="Proteomes" id="UP000050668">
    <property type="component" value="Unassembled WGS sequence"/>
</dbReference>
<evidence type="ECO:0000256" key="1">
    <source>
        <dbReference type="SAM" id="Phobius"/>
    </source>
</evidence>
<feature type="transmembrane region" description="Helical" evidence="1">
    <location>
        <begin position="7"/>
        <end position="26"/>
    </location>
</feature>
<name>A0ABR5K0Y5_9BACI</name>
<sequence>MLIKYLLKLNVVSALYGFMLFVSIELQLNYYRIMRLSGWEGKQLEIVLLGVHTIGFFGASILLYRLTCKWLAKKWSSYWTLLLWLPYTVLLIKIFADIFPMMDRGDRPAPVQGLIILVQLISYPFYIGLVNFLGQQRSVEVVEDK</sequence>
<evidence type="ECO:0000313" key="3">
    <source>
        <dbReference type="Proteomes" id="UP000050668"/>
    </source>
</evidence>